<keyword evidence="2" id="KW-1185">Reference proteome</keyword>
<name>A0ABS8T6N0_DATST</name>
<dbReference type="EMBL" id="JACEIK010001192">
    <property type="protein sequence ID" value="MCD7467036.1"/>
    <property type="molecule type" value="Genomic_DNA"/>
</dbReference>
<evidence type="ECO:0000313" key="1">
    <source>
        <dbReference type="EMBL" id="MCD7467036.1"/>
    </source>
</evidence>
<reference evidence="1 2" key="1">
    <citation type="journal article" date="2021" name="BMC Genomics">
        <title>Datura genome reveals duplications of psychoactive alkaloid biosynthetic genes and high mutation rate following tissue culture.</title>
        <authorList>
            <person name="Rajewski A."/>
            <person name="Carter-House D."/>
            <person name="Stajich J."/>
            <person name="Litt A."/>
        </authorList>
    </citation>
    <scope>NUCLEOTIDE SEQUENCE [LARGE SCALE GENOMIC DNA]</scope>
    <source>
        <strain evidence="1">AR-01</strain>
    </source>
</reference>
<gene>
    <name evidence="1" type="ORF">HAX54_004217</name>
</gene>
<evidence type="ECO:0000313" key="2">
    <source>
        <dbReference type="Proteomes" id="UP000823775"/>
    </source>
</evidence>
<feature type="non-terminal residue" evidence="1">
    <location>
        <position position="84"/>
    </location>
</feature>
<protein>
    <submittedName>
        <fullName evidence="1">Uncharacterized protein</fullName>
    </submittedName>
</protein>
<sequence>MSQILDHDGTSIIYFDEAFESREKYQSASYLSFITRSGKVVHSKPVMILEEEIHDDKKLCSNVYVASREMNDEASCEEVNEELK</sequence>
<proteinExistence type="predicted"/>
<dbReference type="Proteomes" id="UP000823775">
    <property type="component" value="Unassembled WGS sequence"/>
</dbReference>
<organism evidence="1 2">
    <name type="scientific">Datura stramonium</name>
    <name type="common">Jimsonweed</name>
    <name type="synonym">Common thornapple</name>
    <dbReference type="NCBI Taxonomy" id="4076"/>
    <lineage>
        <taxon>Eukaryota</taxon>
        <taxon>Viridiplantae</taxon>
        <taxon>Streptophyta</taxon>
        <taxon>Embryophyta</taxon>
        <taxon>Tracheophyta</taxon>
        <taxon>Spermatophyta</taxon>
        <taxon>Magnoliopsida</taxon>
        <taxon>eudicotyledons</taxon>
        <taxon>Gunneridae</taxon>
        <taxon>Pentapetalae</taxon>
        <taxon>asterids</taxon>
        <taxon>lamiids</taxon>
        <taxon>Solanales</taxon>
        <taxon>Solanaceae</taxon>
        <taxon>Solanoideae</taxon>
        <taxon>Datureae</taxon>
        <taxon>Datura</taxon>
    </lineage>
</organism>
<comment type="caution">
    <text evidence="1">The sequence shown here is derived from an EMBL/GenBank/DDBJ whole genome shotgun (WGS) entry which is preliminary data.</text>
</comment>
<accession>A0ABS8T6N0</accession>